<protein>
    <recommendedName>
        <fullName evidence="7">Acid phosphatase</fullName>
    </recommendedName>
</protein>
<dbReference type="EMBL" id="OZ023717">
    <property type="protein sequence ID" value="CAK9866339.1"/>
    <property type="molecule type" value="Genomic_DNA"/>
</dbReference>
<evidence type="ECO:0000313" key="5">
    <source>
        <dbReference type="EMBL" id="CAK9866339.1"/>
    </source>
</evidence>
<keyword evidence="2" id="KW-0325">Glycoprotein</keyword>
<evidence type="ECO:0000313" key="6">
    <source>
        <dbReference type="Proteomes" id="UP001497522"/>
    </source>
</evidence>
<keyword evidence="6" id="KW-1185">Reference proteome</keyword>
<organism evidence="5 6">
    <name type="scientific">Sphagnum jensenii</name>
    <dbReference type="NCBI Taxonomy" id="128206"/>
    <lineage>
        <taxon>Eukaryota</taxon>
        <taxon>Viridiplantae</taxon>
        <taxon>Streptophyta</taxon>
        <taxon>Embryophyta</taxon>
        <taxon>Bryophyta</taxon>
        <taxon>Sphagnophytina</taxon>
        <taxon>Sphagnopsida</taxon>
        <taxon>Sphagnales</taxon>
        <taxon>Sphagnaceae</taxon>
        <taxon>Sphagnum</taxon>
    </lineage>
</organism>
<gene>
    <name evidence="5" type="ORF">CSSPJE1EN2_LOCUS9334</name>
</gene>
<evidence type="ECO:0008006" key="7">
    <source>
        <dbReference type="Google" id="ProtNLM"/>
    </source>
</evidence>
<dbReference type="Proteomes" id="UP001497522">
    <property type="component" value="Chromosome 16"/>
</dbReference>
<proteinExistence type="predicted"/>
<dbReference type="PANTHER" id="PTHR22953">
    <property type="entry name" value="ACID PHOSPHATASE RELATED"/>
    <property type="match status" value="1"/>
</dbReference>
<dbReference type="InterPro" id="IPR041792">
    <property type="entry name" value="MPP_PAP"/>
</dbReference>
<dbReference type="InterPro" id="IPR025733">
    <property type="entry name" value="PAPs_C"/>
</dbReference>
<evidence type="ECO:0000259" key="3">
    <source>
        <dbReference type="Pfam" id="PF00149"/>
    </source>
</evidence>
<dbReference type="Pfam" id="PF14008">
    <property type="entry name" value="Metallophos_C"/>
    <property type="match status" value="1"/>
</dbReference>
<dbReference type="Pfam" id="PF00149">
    <property type="entry name" value="Metallophos"/>
    <property type="match status" value="1"/>
</dbReference>
<dbReference type="CDD" id="cd00839">
    <property type="entry name" value="MPP_PAPs"/>
    <property type="match status" value="1"/>
</dbReference>
<sequence length="270" mass="30397">MNCLLLMEYPCVLKCIAAGDLGQTDSMASTLEHIAGYDYHILLFAGDLSYADKNQFLWDTFGHMVSAYANYQPWMVTEGNHEIKDNPLLESFVSTTPAGTCLTRRADHVQTYLGKVDRTKMPWLITVLHAPWYNSNSAHQHDGDAVMAAMEFMHYNAHFNIVFAGHLHAFEHMERVHLRQSDPCGILYITIGDGGNIEGLARIWLDPQFVWSMFQESSFGHGELKFVDATHAYWSWNRNHDAISIMADDVWITSLSAAQSGCIPSSIMGC</sequence>
<dbReference type="SUPFAM" id="SSF56300">
    <property type="entry name" value="Metallo-dependent phosphatases"/>
    <property type="match status" value="1"/>
</dbReference>
<dbReference type="InterPro" id="IPR004843">
    <property type="entry name" value="Calcineurin-like_PHP"/>
</dbReference>
<dbReference type="Gene3D" id="3.60.21.10">
    <property type="match status" value="2"/>
</dbReference>
<evidence type="ECO:0000256" key="2">
    <source>
        <dbReference type="ARBA" id="ARBA00023180"/>
    </source>
</evidence>
<dbReference type="InterPro" id="IPR039331">
    <property type="entry name" value="PAPs-like"/>
</dbReference>
<name>A0ABP1AUS9_9BRYO</name>
<keyword evidence="1" id="KW-0732">Signal</keyword>
<feature type="domain" description="Purple acid phosphatase C-terminal" evidence="4">
    <location>
        <begin position="186"/>
        <end position="242"/>
    </location>
</feature>
<accession>A0ABP1AUS9</accession>
<evidence type="ECO:0000259" key="4">
    <source>
        <dbReference type="Pfam" id="PF14008"/>
    </source>
</evidence>
<feature type="domain" description="Calcineurin-like phosphoesterase" evidence="3">
    <location>
        <begin position="17"/>
        <end position="169"/>
    </location>
</feature>
<evidence type="ECO:0000256" key="1">
    <source>
        <dbReference type="ARBA" id="ARBA00022729"/>
    </source>
</evidence>
<dbReference type="PANTHER" id="PTHR22953:SF153">
    <property type="entry name" value="PURPLE ACID PHOSPHATASE"/>
    <property type="match status" value="1"/>
</dbReference>
<dbReference type="InterPro" id="IPR029052">
    <property type="entry name" value="Metallo-depent_PP-like"/>
</dbReference>
<reference evidence="5" key="1">
    <citation type="submission" date="2024-03" db="EMBL/GenBank/DDBJ databases">
        <authorList>
            <consortium name="ELIXIR-Norway"/>
            <consortium name="Elixir Norway"/>
        </authorList>
    </citation>
    <scope>NUCLEOTIDE SEQUENCE</scope>
</reference>